<dbReference type="GO" id="GO:0003700">
    <property type="term" value="F:DNA-binding transcription factor activity"/>
    <property type="evidence" value="ECO:0007669"/>
    <property type="project" value="InterPro"/>
</dbReference>
<dbReference type="PANTHER" id="PTHR46796:SF2">
    <property type="entry name" value="TRANSCRIPTIONAL REGULATORY PROTEIN"/>
    <property type="match status" value="1"/>
</dbReference>
<evidence type="ECO:0000256" key="3">
    <source>
        <dbReference type="ARBA" id="ARBA00023163"/>
    </source>
</evidence>
<evidence type="ECO:0000259" key="5">
    <source>
        <dbReference type="PROSITE" id="PS01124"/>
    </source>
</evidence>
<dbReference type="PROSITE" id="PS01124">
    <property type="entry name" value="HTH_ARAC_FAMILY_2"/>
    <property type="match status" value="1"/>
</dbReference>
<dbReference type="InterPro" id="IPR018060">
    <property type="entry name" value="HTH_AraC"/>
</dbReference>
<dbReference type="eggNOG" id="COG2207">
    <property type="taxonomic scope" value="Bacteria"/>
</dbReference>
<evidence type="ECO:0000256" key="4">
    <source>
        <dbReference type="ARBA" id="ARBA00037345"/>
    </source>
</evidence>
<dbReference type="SUPFAM" id="SSF51215">
    <property type="entry name" value="Regulatory protein AraC"/>
    <property type="match status" value="1"/>
</dbReference>
<gene>
    <name evidence="6" type="ORF">Psest_2430</name>
</gene>
<evidence type="ECO:0000313" key="7">
    <source>
        <dbReference type="Proteomes" id="UP000010820"/>
    </source>
</evidence>
<proteinExistence type="predicted"/>
<keyword evidence="1" id="KW-0805">Transcription regulation</keyword>
<dbReference type="InterPro" id="IPR037923">
    <property type="entry name" value="HTH-like"/>
</dbReference>
<dbReference type="HOGENOM" id="CLU_000445_88_16_6"/>
<dbReference type="SMART" id="SM00342">
    <property type="entry name" value="HTH_ARAC"/>
    <property type="match status" value="1"/>
</dbReference>
<dbReference type="KEGG" id="psh:Psest_2430"/>
<dbReference type="GO" id="GO:0043565">
    <property type="term" value="F:sequence-specific DNA binding"/>
    <property type="evidence" value="ECO:0007669"/>
    <property type="project" value="InterPro"/>
</dbReference>
<evidence type="ECO:0000256" key="2">
    <source>
        <dbReference type="ARBA" id="ARBA00023125"/>
    </source>
</evidence>
<evidence type="ECO:0000313" key="6">
    <source>
        <dbReference type="EMBL" id="AGA86952.1"/>
    </source>
</evidence>
<dbReference type="PATRIC" id="fig|644801.3.peg.2373"/>
<reference evidence="6 7" key="1">
    <citation type="submission" date="2011-10" db="EMBL/GenBank/DDBJ databases">
        <title>Complete sequence of chromosome of Pseudomonas stutzeri RCH2.</title>
        <authorList>
            <consortium name="US DOE Joint Genome Institute"/>
            <person name="Lucas S."/>
            <person name="Han J."/>
            <person name="Lapidus A."/>
            <person name="Cheng J.-F."/>
            <person name="Goodwin L."/>
            <person name="Pitluck S."/>
            <person name="Peters L."/>
            <person name="Ovchinnikova G."/>
            <person name="Zeytun A."/>
            <person name="Lu M."/>
            <person name="Detter J.C."/>
            <person name="Han C."/>
            <person name="Tapia R."/>
            <person name="Land M."/>
            <person name="Hauser L."/>
            <person name="Kyrpides N."/>
            <person name="Ivanova N."/>
            <person name="Pagani I."/>
            <person name="Chakraborty R."/>
            <person name="Arkin A."/>
            <person name="Dehal P."/>
            <person name="Wall J."/>
            <person name="Hazen T."/>
            <person name="Woyke T."/>
        </authorList>
    </citation>
    <scope>NUCLEOTIDE SEQUENCE [LARGE SCALE GENOMIC DNA]</scope>
    <source>
        <strain evidence="6 7">RCH2</strain>
    </source>
</reference>
<dbReference type="InterPro" id="IPR003313">
    <property type="entry name" value="AraC-bd"/>
</dbReference>
<dbReference type="InterPro" id="IPR009057">
    <property type="entry name" value="Homeodomain-like_sf"/>
</dbReference>
<comment type="function">
    <text evidence="4">Regulatory protein of the TOL plasmid xyl operons. XylS activates the xylXYZLTEGFJQKIH operon required for the degradation of toluene, m-xylene and p-xylene.</text>
</comment>
<name>L0GMD0_STUST</name>
<evidence type="ECO:0000256" key="1">
    <source>
        <dbReference type="ARBA" id="ARBA00023015"/>
    </source>
</evidence>
<keyword evidence="2 6" id="KW-0238">DNA-binding</keyword>
<keyword evidence="3" id="KW-0804">Transcription</keyword>
<dbReference type="Pfam" id="PF02311">
    <property type="entry name" value="AraC_binding"/>
    <property type="match status" value="1"/>
</dbReference>
<dbReference type="Pfam" id="PF12833">
    <property type="entry name" value="HTH_18"/>
    <property type="match status" value="1"/>
</dbReference>
<dbReference type="STRING" id="644801.Psest_2430"/>
<dbReference type="PANTHER" id="PTHR46796">
    <property type="entry name" value="HTH-TYPE TRANSCRIPTIONAL ACTIVATOR RHAS-RELATED"/>
    <property type="match status" value="1"/>
</dbReference>
<accession>L0GMD0</accession>
<sequence length="268" mass="30747">MHMSDRDWVRRPHEPGRFERLEAYFAGYGFAPHRHDTYAIGCTVSGVHRFNYRKCARNSLPGDTFVLHPDELHDGEAGSEAGFRYRAVYIEPALLQGPLGGQPLPFIDDGVSRDPRLQRAIGSLLQCLDRPLEGLEEQDALYDLAQIMAKVARTKGRRRSVDFRAAERARDYIHEFLTQPISLDELERVSDRDRWSLSRDFRALFGTSPYRYLTLRRLDQVRRLLLGGSAPSDAALIAGFVDQSHMSRQFKQAYGLPPGHWLRLIRRP</sequence>
<protein>
    <submittedName>
        <fullName evidence="6">DNA-binding domain-containing protein, AraC-type</fullName>
    </submittedName>
</protein>
<dbReference type="Gene3D" id="1.10.10.60">
    <property type="entry name" value="Homeodomain-like"/>
    <property type="match status" value="1"/>
</dbReference>
<dbReference type="InterPro" id="IPR050204">
    <property type="entry name" value="AraC_XylS_family_regulators"/>
</dbReference>
<feature type="domain" description="HTH araC/xylS-type" evidence="5">
    <location>
        <begin position="167"/>
        <end position="264"/>
    </location>
</feature>
<organism evidence="6 7">
    <name type="scientific">Stutzerimonas stutzeri RCH2</name>
    <dbReference type="NCBI Taxonomy" id="644801"/>
    <lineage>
        <taxon>Bacteria</taxon>
        <taxon>Pseudomonadati</taxon>
        <taxon>Pseudomonadota</taxon>
        <taxon>Gammaproteobacteria</taxon>
        <taxon>Pseudomonadales</taxon>
        <taxon>Pseudomonadaceae</taxon>
        <taxon>Stutzerimonas</taxon>
    </lineage>
</organism>
<dbReference type="SUPFAM" id="SSF46689">
    <property type="entry name" value="Homeodomain-like"/>
    <property type="match status" value="2"/>
</dbReference>
<dbReference type="AlphaFoldDB" id="L0GMD0"/>
<dbReference type="Proteomes" id="UP000010820">
    <property type="component" value="Chromosome"/>
</dbReference>
<dbReference type="EMBL" id="CP003071">
    <property type="protein sequence ID" value="AGA86952.1"/>
    <property type="molecule type" value="Genomic_DNA"/>
</dbReference>